<proteinExistence type="predicted"/>
<dbReference type="EMBL" id="PEZI01000007">
    <property type="protein sequence ID" value="PIS14884.1"/>
    <property type="molecule type" value="Genomic_DNA"/>
</dbReference>
<dbReference type="Pfam" id="PF01386">
    <property type="entry name" value="Ribosomal_L25p"/>
    <property type="match status" value="1"/>
</dbReference>
<accession>A0A2H0WQE4</accession>
<dbReference type="NCBIfam" id="TIGR00731">
    <property type="entry name" value="bL25_bact_ctc"/>
    <property type="match status" value="1"/>
</dbReference>
<gene>
    <name evidence="7" type="ORF">COT64_00355</name>
</gene>
<dbReference type="InterPro" id="IPR020057">
    <property type="entry name" value="Ribosomal_bL25_b-dom"/>
</dbReference>
<dbReference type="InterPro" id="IPR037121">
    <property type="entry name" value="Ribosomal_bL25_C"/>
</dbReference>
<organism evidence="7 8">
    <name type="scientific">Candidatus Shapirobacteria bacterium CG09_land_8_20_14_0_10_39_12</name>
    <dbReference type="NCBI Taxonomy" id="1974885"/>
    <lineage>
        <taxon>Bacteria</taxon>
        <taxon>Candidatus Shapironibacteriota</taxon>
    </lineage>
</organism>
<dbReference type="InterPro" id="IPR011035">
    <property type="entry name" value="Ribosomal_bL25/Gln-tRNA_synth"/>
</dbReference>
<dbReference type="PANTHER" id="PTHR33284">
    <property type="entry name" value="RIBOSOMAL PROTEIN L25/GLN-TRNA SYNTHETASE, ANTI-CODON-BINDING DOMAIN-CONTAINING PROTEIN"/>
    <property type="match status" value="1"/>
</dbReference>
<evidence type="ECO:0000256" key="3">
    <source>
        <dbReference type="ARBA" id="ARBA00022980"/>
    </source>
</evidence>
<protein>
    <submittedName>
        <fullName evidence="7">50S ribosomal protein L25</fullName>
    </submittedName>
</protein>
<evidence type="ECO:0000313" key="8">
    <source>
        <dbReference type="Proteomes" id="UP000230775"/>
    </source>
</evidence>
<dbReference type="GO" id="GO:0008097">
    <property type="term" value="F:5S rRNA binding"/>
    <property type="evidence" value="ECO:0007669"/>
    <property type="project" value="InterPro"/>
</dbReference>
<evidence type="ECO:0000256" key="4">
    <source>
        <dbReference type="ARBA" id="ARBA00023274"/>
    </source>
</evidence>
<feature type="domain" description="Large ribosomal subunit protein bL25 beta" evidence="6">
    <location>
        <begin position="101"/>
        <end position="160"/>
    </location>
</feature>
<keyword evidence="2" id="KW-0694">RNA-binding</keyword>
<name>A0A2H0WQE4_9BACT</name>
<dbReference type="AlphaFoldDB" id="A0A2H0WQE4"/>
<dbReference type="CDD" id="cd00495">
    <property type="entry name" value="Ribosomal_L25_TL5_CTC"/>
    <property type="match status" value="1"/>
</dbReference>
<dbReference type="SUPFAM" id="SSF50715">
    <property type="entry name" value="Ribosomal protein L25-like"/>
    <property type="match status" value="1"/>
</dbReference>
<evidence type="ECO:0000256" key="1">
    <source>
        <dbReference type="ARBA" id="ARBA00022730"/>
    </source>
</evidence>
<evidence type="ECO:0000313" key="7">
    <source>
        <dbReference type="EMBL" id="PIS14884.1"/>
    </source>
</evidence>
<evidence type="ECO:0000259" key="5">
    <source>
        <dbReference type="Pfam" id="PF01386"/>
    </source>
</evidence>
<comment type="caution">
    <text evidence="7">The sequence shown here is derived from an EMBL/GenBank/DDBJ whole genome shotgun (WGS) entry which is preliminary data.</text>
</comment>
<keyword evidence="3 7" id="KW-0689">Ribosomal protein</keyword>
<keyword evidence="1" id="KW-0699">rRNA-binding</keyword>
<dbReference type="PANTHER" id="PTHR33284:SF1">
    <property type="entry name" value="RIBOSOMAL PROTEIN L25_GLN-TRNA SYNTHETASE, ANTI-CODON-BINDING DOMAIN-CONTAINING PROTEIN"/>
    <property type="match status" value="1"/>
</dbReference>
<sequence>MQEIKLKAQKRDLVGRKVKQLRTKGIIPANVYGKKIKSQAISLNKDDFGKVYNEAGETGIVKLLIESEKEERPILIQNLQKDPVTEKPLHVDLRQIILTEKITANIPVELTGLAPVAQQKLGILIQTTSEIEVEALPLDLPEKFIVDVSKLENVGNQISV</sequence>
<dbReference type="Gene3D" id="2.40.240.10">
    <property type="entry name" value="Ribosomal Protein L25, Chain P"/>
    <property type="match status" value="1"/>
</dbReference>
<feature type="domain" description="Large ribosomal subunit protein bL25 L25" evidence="5">
    <location>
        <begin position="6"/>
        <end position="93"/>
    </location>
</feature>
<evidence type="ECO:0000256" key="2">
    <source>
        <dbReference type="ARBA" id="ARBA00022884"/>
    </source>
</evidence>
<dbReference type="Gene3D" id="2.170.120.20">
    <property type="entry name" value="Ribosomal protein L25, beta domain"/>
    <property type="match status" value="1"/>
</dbReference>
<evidence type="ECO:0000259" key="6">
    <source>
        <dbReference type="Pfam" id="PF14693"/>
    </source>
</evidence>
<dbReference type="GO" id="GO:0003735">
    <property type="term" value="F:structural constituent of ribosome"/>
    <property type="evidence" value="ECO:0007669"/>
    <property type="project" value="InterPro"/>
</dbReference>
<feature type="non-terminal residue" evidence="7">
    <location>
        <position position="160"/>
    </location>
</feature>
<dbReference type="GO" id="GO:0006412">
    <property type="term" value="P:translation"/>
    <property type="evidence" value="ECO:0007669"/>
    <property type="project" value="InterPro"/>
</dbReference>
<reference evidence="8" key="1">
    <citation type="submission" date="2017-09" db="EMBL/GenBank/DDBJ databases">
        <title>Depth-based differentiation of microbial function through sediment-hosted aquifers and enrichment of novel symbionts in the deep terrestrial subsurface.</title>
        <authorList>
            <person name="Probst A.J."/>
            <person name="Ladd B."/>
            <person name="Jarett J.K."/>
            <person name="Geller-Mcgrath D.E."/>
            <person name="Sieber C.M.K."/>
            <person name="Emerson J.B."/>
            <person name="Anantharaman K."/>
            <person name="Thomas B.C."/>
            <person name="Malmstrom R."/>
            <person name="Stieglmeier M."/>
            <person name="Klingl A."/>
            <person name="Woyke T."/>
            <person name="Ryan C.M."/>
            <person name="Banfield J.F."/>
        </authorList>
    </citation>
    <scope>NUCLEOTIDE SEQUENCE [LARGE SCALE GENOMIC DNA]</scope>
</reference>
<dbReference type="InterPro" id="IPR001021">
    <property type="entry name" value="Ribosomal_bL25_long"/>
</dbReference>
<dbReference type="InterPro" id="IPR020056">
    <property type="entry name" value="Rbsml_bL25/Gln-tRNA_synth_N"/>
</dbReference>
<dbReference type="InterPro" id="IPR029751">
    <property type="entry name" value="Ribosomal_L25_dom"/>
</dbReference>
<dbReference type="Pfam" id="PF14693">
    <property type="entry name" value="Ribosomal_TL5_C"/>
    <property type="match status" value="1"/>
</dbReference>
<keyword evidence="4" id="KW-0687">Ribonucleoprotein</keyword>
<dbReference type="Proteomes" id="UP000230775">
    <property type="component" value="Unassembled WGS sequence"/>
</dbReference>
<dbReference type="GO" id="GO:0022625">
    <property type="term" value="C:cytosolic large ribosomal subunit"/>
    <property type="evidence" value="ECO:0007669"/>
    <property type="project" value="TreeGrafter"/>
</dbReference>
<dbReference type="InterPro" id="IPR020930">
    <property type="entry name" value="Ribosomal_uL5_bac-type"/>
</dbReference>